<dbReference type="CDD" id="cd06260">
    <property type="entry name" value="DUF820-like"/>
    <property type="match status" value="1"/>
</dbReference>
<proteinExistence type="predicted"/>
<dbReference type="Gene3D" id="3.90.1570.10">
    <property type="entry name" value="tt1808, chain A"/>
    <property type="match status" value="1"/>
</dbReference>
<keyword evidence="1" id="KW-0378">Hydrolase</keyword>
<dbReference type="GO" id="GO:0004519">
    <property type="term" value="F:endonuclease activity"/>
    <property type="evidence" value="ECO:0007669"/>
    <property type="project" value="UniProtKB-KW"/>
</dbReference>
<organism evidence="1 2">
    <name type="scientific">Ancylobacter tetraedralis</name>
    <dbReference type="NCBI Taxonomy" id="217068"/>
    <lineage>
        <taxon>Bacteria</taxon>
        <taxon>Pseudomonadati</taxon>
        <taxon>Pseudomonadota</taxon>
        <taxon>Alphaproteobacteria</taxon>
        <taxon>Hyphomicrobiales</taxon>
        <taxon>Xanthobacteraceae</taxon>
        <taxon>Ancylobacter</taxon>
    </lineage>
</organism>
<protein>
    <submittedName>
        <fullName evidence="1">Uma2 family endonuclease</fullName>
    </submittedName>
</protein>
<dbReference type="EMBL" id="JACICD010000007">
    <property type="protein sequence ID" value="MBB3772824.1"/>
    <property type="molecule type" value="Genomic_DNA"/>
</dbReference>
<gene>
    <name evidence="1" type="ORF">FHS55_003449</name>
</gene>
<keyword evidence="1" id="KW-0540">Nuclease</keyword>
<evidence type="ECO:0000313" key="1">
    <source>
        <dbReference type="EMBL" id="MBB3772824.1"/>
    </source>
</evidence>
<name>A0A839ZDK5_9HYPH</name>
<dbReference type="Proteomes" id="UP000533469">
    <property type="component" value="Unassembled WGS sequence"/>
</dbReference>
<dbReference type="InterPro" id="IPR012296">
    <property type="entry name" value="Nuclease_put_TT1808"/>
</dbReference>
<sequence length="91" mass="9692">MLSPSTRQTDLGRKLEEYKALPALAYILLVEPDVPSVLLCWRAPGDGWELAAVEGLAGVVGLPGIRAELAMGEIYEDVSFPDPLAGEGGLR</sequence>
<accession>A0A839ZDK5</accession>
<comment type="caution">
    <text evidence="1">The sequence shown here is derived from an EMBL/GenBank/DDBJ whole genome shotgun (WGS) entry which is preliminary data.</text>
</comment>
<dbReference type="InterPro" id="IPR008538">
    <property type="entry name" value="Uma2"/>
</dbReference>
<dbReference type="PANTHER" id="PTHR36558:SF1">
    <property type="entry name" value="RESTRICTION ENDONUCLEASE DOMAIN-CONTAINING PROTEIN-RELATED"/>
    <property type="match status" value="1"/>
</dbReference>
<keyword evidence="1" id="KW-0255">Endonuclease</keyword>
<dbReference type="PANTHER" id="PTHR36558">
    <property type="entry name" value="GLR1098 PROTEIN"/>
    <property type="match status" value="1"/>
</dbReference>
<dbReference type="AlphaFoldDB" id="A0A839ZDK5"/>
<evidence type="ECO:0000313" key="2">
    <source>
        <dbReference type="Proteomes" id="UP000533469"/>
    </source>
</evidence>
<keyword evidence="2" id="KW-1185">Reference proteome</keyword>
<reference evidence="1 2" key="1">
    <citation type="submission" date="2020-08" db="EMBL/GenBank/DDBJ databases">
        <title>Genomic Encyclopedia of Type Strains, Phase IV (KMG-IV): sequencing the most valuable type-strain genomes for metagenomic binning, comparative biology and taxonomic classification.</title>
        <authorList>
            <person name="Goeker M."/>
        </authorList>
    </citation>
    <scope>NUCLEOTIDE SEQUENCE [LARGE SCALE GENOMIC DNA]</scope>
    <source>
        <strain evidence="1 2">DSM 5895</strain>
    </source>
</reference>